<dbReference type="Proteomes" id="UP000323632">
    <property type="component" value="Unassembled WGS sequence"/>
</dbReference>
<dbReference type="InterPro" id="IPR045076">
    <property type="entry name" value="MutS"/>
</dbReference>
<keyword evidence="1" id="KW-0547">Nucleotide-binding</keyword>
<dbReference type="PANTHER" id="PTHR48466">
    <property type="entry name" value="OS10G0509000 PROTEIN-RELATED"/>
    <property type="match status" value="1"/>
</dbReference>
<dbReference type="SMART" id="SM00533">
    <property type="entry name" value="MUTSd"/>
    <property type="match status" value="1"/>
</dbReference>
<dbReference type="AlphaFoldDB" id="A0A5M6CRJ8"/>
<dbReference type="PIRSF" id="PIRSF005814">
    <property type="entry name" value="MutS_YshD"/>
    <property type="match status" value="1"/>
</dbReference>
<dbReference type="SMART" id="SM00534">
    <property type="entry name" value="MUTSac"/>
    <property type="match status" value="1"/>
</dbReference>
<evidence type="ECO:0000256" key="4">
    <source>
        <dbReference type="SAM" id="Coils"/>
    </source>
</evidence>
<evidence type="ECO:0000259" key="6">
    <source>
        <dbReference type="SMART" id="SM00534"/>
    </source>
</evidence>
<accession>A0A5M6CRJ8</accession>
<proteinExistence type="predicted"/>
<evidence type="ECO:0000313" key="7">
    <source>
        <dbReference type="EMBL" id="KAA5536572.1"/>
    </source>
</evidence>
<dbReference type="SUPFAM" id="SSF52540">
    <property type="entry name" value="P-loop containing nucleoside triphosphate hydrolases"/>
    <property type="match status" value="1"/>
</dbReference>
<dbReference type="GO" id="GO:0004519">
    <property type="term" value="F:endonuclease activity"/>
    <property type="evidence" value="ECO:0007669"/>
    <property type="project" value="InterPro"/>
</dbReference>
<dbReference type="Gene3D" id="3.40.50.300">
    <property type="entry name" value="P-loop containing nucleotide triphosphate hydrolases"/>
    <property type="match status" value="1"/>
</dbReference>
<dbReference type="GO" id="GO:0016887">
    <property type="term" value="F:ATP hydrolysis activity"/>
    <property type="evidence" value="ECO:0007669"/>
    <property type="project" value="InterPro"/>
</dbReference>
<dbReference type="InterPro" id="IPR005747">
    <property type="entry name" value="MutS2"/>
</dbReference>
<evidence type="ECO:0000256" key="1">
    <source>
        <dbReference type="ARBA" id="ARBA00022741"/>
    </source>
</evidence>
<name>A0A5M6CRJ8_9BACT</name>
<gene>
    <name evidence="7" type="ORF">F0919_02570</name>
</gene>
<keyword evidence="2" id="KW-0067">ATP-binding</keyword>
<dbReference type="GO" id="GO:0005524">
    <property type="term" value="F:ATP binding"/>
    <property type="evidence" value="ECO:0007669"/>
    <property type="project" value="UniProtKB-KW"/>
</dbReference>
<sequence>MLLTYPAQALDQLEFNKIRQLLLAKCRTDAAKNRVENLRFHTKLEYVEMALKQTSEYKSTLFSHDHFPNDFTRNMDRELKYLSISGAILKGEELLAFRNLALNIKEILQWLKSHDPLYPQLRTIAEKIVYEKEITQIISAVIDDSGNVKDNASRDLMEIRMELDKTRQQLRKVFDSILRKLNKQGYLADISESFLSGRRTVAVFAEHKRIVKGILHGESDSSKTVFIEPEETIELNNEVSSLERAEHKEIQRILSQTTAHLSGYHPQLESYYRVCGLYDFIRAKALLAQDLEAEMPRLTAHPVIQLIKARHPLLYLHNLKAGKPTIPLNITLDRDERILMISGPNAGGKTVSMKTVGLLQIMLQAGLLVPVDENSEMGIFKQIFIHIGDTQSIENELSTYSAHLRDMKYFIDFANGKTLFFIDELGSGSDPNLGGAFAEAIVEELASKKALGIITTHYLNLKVMAGKVKGIYNGAMAFDEEKLEPLYQLTIGKPGSSYTFAIAQRSQLSPKVIERARQLTERGHFKLDKMLHQTEQQSVRLGDKEKHLSKLIEQNESLKEKYEHLIDKERLKQHYETLKLQNKIKKEELDYLRETERKFKQIIHDWKRAENKQEVLESAEKILFRKKQIQQNEAAAKKADKKFTVLAKEPQEGDLVRHTVNHQVGRIAEIKGKKAVVKIGQMPFTVTLNEWITVQAKEEKRKKQQ</sequence>
<evidence type="ECO:0000256" key="3">
    <source>
        <dbReference type="ARBA" id="ARBA00023125"/>
    </source>
</evidence>
<keyword evidence="4" id="KW-0175">Coiled coil</keyword>
<dbReference type="InterPro" id="IPR007696">
    <property type="entry name" value="DNA_mismatch_repair_MutS_core"/>
</dbReference>
<feature type="domain" description="DNA mismatch repair protein MutS core" evidence="5">
    <location>
        <begin position="13"/>
        <end position="317"/>
    </location>
</feature>
<dbReference type="Pfam" id="PF00488">
    <property type="entry name" value="MutS_V"/>
    <property type="match status" value="1"/>
</dbReference>
<evidence type="ECO:0000313" key="8">
    <source>
        <dbReference type="Proteomes" id="UP000323632"/>
    </source>
</evidence>
<dbReference type="SUPFAM" id="SSF48334">
    <property type="entry name" value="DNA repair protein MutS, domain III"/>
    <property type="match status" value="1"/>
</dbReference>
<feature type="domain" description="DNA mismatch repair proteins mutS family" evidence="6">
    <location>
        <begin position="336"/>
        <end position="521"/>
    </location>
</feature>
<dbReference type="GO" id="GO:0030983">
    <property type="term" value="F:mismatched DNA binding"/>
    <property type="evidence" value="ECO:0007669"/>
    <property type="project" value="InterPro"/>
</dbReference>
<dbReference type="GO" id="GO:0045910">
    <property type="term" value="P:negative regulation of DNA recombination"/>
    <property type="evidence" value="ECO:0007669"/>
    <property type="project" value="InterPro"/>
</dbReference>
<organism evidence="7 8">
    <name type="scientific">Taibaiella lutea</name>
    <dbReference type="NCBI Taxonomy" id="2608001"/>
    <lineage>
        <taxon>Bacteria</taxon>
        <taxon>Pseudomonadati</taxon>
        <taxon>Bacteroidota</taxon>
        <taxon>Chitinophagia</taxon>
        <taxon>Chitinophagales</taxon>
        <taxon>Chitinophagaceae</taxon>
        <taxon>Taibaiella</taxon>
    </lineage>
</organism>
<dbReference type="InterPro" id="IPR036187">
    <property type="entry name" value="DNA_mismatch_repair_MutS_sf"/>
</dbReference>
<keyword evidence="3" id="KW-0238">DNA-binding</keyword>
<evidence type="ECO:0000259" key="5">
    <source>
        <dbReference type="SMART" id="SM00533"/>
    </source>
</evidence>
<dbReference type="PANTHER" id="PTHR48466:SF2">
    <property type="entry name" value="OS10G0509000 PROTEIN"/>
    <property type="match status" value="1"/>
</dbReference>
<dbReference type="GO" id="GO:0140664">
    <property type="term" value="F:ATP-dependent DNA damage sensor activity"/>
    <property type="evidence" value="ECO:0007669"/>
    <property type="project" value="InterPro"/>
</dbReference>
<dbReference type="EMBL" id="VWSH01000001">
    <property type="protein sequence ID" value="KAA5536572.1"/>
    <property type="molecule type" value="Genomic_DNA"/>
</dbReference>
<dbReference type="NCBIfam" id="TIGR01069">
    <property type="entry name" value="mutS2"/>
    <property type="match status" value="1"/>
</dbReference>
<reference evidence="7 8" key="1">
    <citation type="submission" date="2019-09" db="EMBL/GenBank/DDBJ databases">
        <title>Genome sequence and assembly of Taibaiella sp.</title>
        <authorList>
            <person name="Chhetri G."/>
        </authorList>
    </citation>
    <scope>NUCLEOTIDE SEQUENCE [LARGE SCALE GENOMIC DNA]</scope>
    <source>
        <strain evidence="7 8">KVB11</strain>
    </source>
</reference>
<evidence type="ECO:0000256" key="2">
    <source>
        <dbReference type="ARBA" id="ARBA00022840"/>
    </source>
</evidence>
<comment type="caution">
    <text evidence="7">The sequence shown here is derived from an EMBL/GenBank/DDBJ whole genome shotgun (WGS) entry which is preliminary data.</text>
</comment>
<protein>
    <submittedName>
        <fullName evidence="7">DNA mismatch repair protein MutS</fullName>
    </submittedName>
</protein>
<dbReference type="GO" id="GO:0006298">
    <property type="term" value="P:mismatch repair"/>
    <property type="evidence" value="ECO:0007669"/>
    <property type="project" value="InterPro"/>
</dbReference>
<feature type="coiled-coil region" evidence="4">
    <location>
        <begin position="541"/>
        <end position="595"/>
    </location>
</feature>
<dbReference type="InterPro" id="IPR027417">
    <property type="entry name" value="P-loop_NTPase"/>
</dbReference>
<dbReference type="InterPro" id="IPR000432">
    <property type="entry name" value="DNA_mismatch_repair_MutS_C"/>
</dbReference>
<keyword evidence="8" id="KW-1185">Reference proteome</keyword>
<dbReference type="RefSeq" id="WP_150031149.1">
    <property type="nucleotide sequence ID" value="NZ_VWSH01000001.1"/>
</dbReference>